<comment type="similarity">
    <text evidence="1 4">Belongs to the D-isomer specific 2-hydroxyacid dehydrogenase family.</text>
</comment>
<dbReference type="InterPro" id="IPR006139">
    <property type="entry name" value="D-isomer_2_OHA_DH_cat_dom"/>
</dbReference>
<dbReference type="Gene3D" id="3.40.50.720">
    <property type="entry name" value="NAD(P)-binding Rossmann-like Domain"/>
    <property type="match status" value="2"/>
</dbReference>
<dbReference type="Proteomes" id="UP000215005">
    <property type="component" value="Chromosome"/>
</dbReference>
<sequence>MTTTVLAAGDRFVLPRLLSDAVRVQAGADIDVRELELPWPHVPFGPVAEVQEASGTEEELIEALRGARVCVTQMAPLTERVLAACPELELFCVSRGGPVNVNVEAATRHGVAVCYAPGRNAAATAEHTLGLILSAARRIPDLHADLRHGRWRGDFYDYDNCGVEIEGATVGLVGYGAIGRRVAAALAALGARVLVHDPYVTGDALAGTATKVALDHLLAEAHIVSLHARLTPETTGLLGPSEIAAMRPGAVLVNCARGGLVDYDAVCDALERGHLHAAAFDVYAEEPVPADSRLLSAPNVVLTPHVAGASRQVAHKAADIVAAEVGRFLTGRPLAHCANTAVLTPEGVYRGR</sequence>
<dbReference type="Pfam" id="PF02826">
    <property type="entry name" value="2-Hacid_dh_C"/>
    <property type="match status" value="1"/>
</dbReference>
<evidence type="ECO:0000256" key="1">
    <source>
        <dbReference type="ARBA" id="ARBA00005854"/>
    </source>
</evidence>
<dbReference type="GO" id="GO:0051287">
    <property type="term" value="F:NAD binding"/>
    <property type="evidence" value="ECO:0007669"/>
    <property type="project" value="InterPro"/>
</dbReference>
<dbReference type="SUPFAM" id="SSF52283">
    <property type="entry name" value="Formate/glycerate dehydrogenase catalytic domain-like"/>
    <property type="match status" value="1"/>
</dbReference>
<dbReference type="AlphaFoldDB" id="A0A223S8L3"/>
<feature type="domain" description="D-isomer specific 2-hydroxyacid dehydrogenase catalytic" evidence="5">
    <location>
        <begin position="51"/>
        <end position="339"/>
    </location>
</feature>
<dbReference type="PANTHER" id="PTHR43761">
    <property type="entry name" value="D-ISOMER SPECIFIC 2-HYDROXYACID DEHYDROGENASE FAMILY PROTEIN (AFU_ORTHOLOGUE AFUA_1G13630)"/>
    <property type="match status" value="1"/>
</dbReference>
<evidence type="ECO:0000256" key="2">
    <source>
        <dbReference type="ARBA" id="ARBA00023002"/>
    </source>
</evidence>
<gene>
    <name evidence="7" type="ORF">CDO52_17945</name>
</gene>
<evidence type="ECO:0000259" key="6">
    <source>
        <dbReference type="Pfam" id="PF02826"/>
    </source>
</evidence>
<proteinExistence type="inferred from homology"/>
<reference evidence="7 8" key="1">
    <citation type="submission" date="2017-08" db="EMBL/GenBank/DDBJ databases">
        <title>The complete genome sequence of Nocardiopsis gilva YIM 90087.</title>
        <authorList>
            <person name="Yin M."/>
            <person name="Tang S."/>
        </authorList>
    </citation>
    <scope>NUCLEOTIDE SEQUENCE [LARGE SCALE GENOMIC DNA]</scope>
    <source>
        <strain evidence="7 8">YIM 90087</strain>
    </source>
</reference>
<dbReference type="SUPFAM" id="SSF51735">
    <property type="entry name" value="NAD(P)-binding Rossmann-fold domains"/>
    <property type="match status" value="1"/>
</dbReference>
<evidence type="ECO:0000256" key="3">
    <source>
        <dbReference type="ARBA" id="ARBA00023027"/>
    </source>
</evidence>
<dbReference type="RefSeq" id="WP_017618255.1">
    <property type="nucleotide sequence ID" value="NZ_ANBG01000157.1"/>
</dbReference>
<dbReference type="InterPro" id="IPR029753">
    <property type="entry name" value="D-isomer_DH_CS"/>
</dbReference>
<dbReference type="InterPro" id="IPR036291">
    <property type="entry name" value="NAD(P)-bd_dom_sf"/>
</dbReference>
<dbReference type="GO" id="GO:0016616">
    <property type="term" value="F:oxidoreductase activity, acting on the CH-OH group of donors, NAD or NADP as acceptor"/>
    <property type="evidence" value="ECO:0007669"/>
    <property type="project" value="InterPro"/>
</dbReference>
<keyword evidence="2 4" id="KW-0560">Oxidoreductase</keyword>
<keyword evidence="8" id="KW-1185">Reference proteome</keyword>
<accession>A0A223S8L3</accession>
<dbReference type="KEGG" id="ngv:CDO52_17945"/>
<dbReference type="InterPro" id="IPR050418">
    <property type="entry name" value="D-iso_2-hydroxyacid_DH_PdxB"/>
</dbReference>
<dbReference type="CDD" id="cd12171">
    <property type="entry name" value="2-Hacid_dh_10"/>
    <property type="match status" value="1"/>
</dbReference>
<dbReference type="PROSITE" id="PS00671">
    <property type="entry name" value="D_2_HYDROXYACID_DH_3"/>
    <property type="match status" value="1"/>
</dbReference>
<keyword evidence="3" id="KW-0520">NAD</keyword>
<dbReference type="Pfam" id="PF00389">
    <property type="entry name" value="2-Hacid_dh"/>
    <property type="match status" value="1"/>
</dbReference>
<organism evidence="7 8">
    <name type="scientific">Nocardiopsis gilva YIM 90087</name>
    <dbReference type="NCBI Taxonomy" id="1235441"/>
    <lineage>
        <taxon>Bacteria</taxon>
        <taxon>Bacillati</taxon>
        <taxon>Actinomycetota</taxon>
        <taxon>Actinomycetes</taxon>
        <taxon>Streptosporangiales</taxon>
        <taxon>Nocardiopsidaceae</taxon>
        <taxon>Nocardiopsis</taxon>
    </lineage>
</organism>
<evidence type="ECO:0000313" key="7">
    <source>
        <dbReference type="EMBL" id="ASU84429.1"/>
    </source>
</evidence>
<dbReference type="EMBL" id="CP022753">
    <property type="protein sequence ID" value="ASU84429.1"/>
    <property type="molecule type" value="Genomic_DNA"/>
</dbReference>
<evidence type="ECO:0000256" key="4">
    <source>
        <dbReference type="RuleBase" id="RU003719"/>
    </source>
</evidence>
<feature type="domain" description="D-isomer specific 2-hydroxyacid dehydrogenase NAD-binding" evidence="6">
    <location>
        <begin position="129"/>
        <end position="307"/>
    </location>
</feature>
<evidence type="ECO:0000313" key="8">
    <source>
        <dbReference type="Proteomes" id="UP000215005"/>
    </source>
</evidence>
<name>A0A223S8L3_9ACTN</name>
<dbReference type="OrthoDB" id="117809at2"/>
<evidence type="ECO:0000259" key="5">
    <source>
        <dbReference type="Pfam" id="PF00389"/>
    </source>
</evidence>
<dbReference type="FunFam" id="3.40.50.720:FF:000203">
    <property type="entry name" value="D-3-phosphoglycerate dehydrogenase (SerA)"/>
    <property type="match status" value="1"/>
</dbReference>
<dbReference type="InterPro" id="IPR006140">
    <property type="entry name" value="D-isomer_DH_NAD-bd"/>
</dbReference>
<protein>
    <submittedName>
        <fullName evidence="7">Hydroxyacid dehydrogenase</fullName>
    </submittedName>
</protein>
<dbReference type="PANTHER" id="PTHR43761:SF1">
    <property type="entry name" value="D-ISOMER SPECIFIC 2-HYDROXYACID DEHYDROGENASE CATALYTIC DOMAIN-CONTAINING PROTEIN-RELATED"/>
    <property type="match status" value="1"/>
</dbReference>